<dbReference type="VEuPathDB" id="VectorBase:LLOJ001821"/>
<keyword evidence="2 3" id="KW-0539">Nucleus</keyword>
<dbReference type="SMART" id="SM00509">
    <property type="entry name" value="TFS2N"/>
    <property type="match status" value="1"/>
</dbReference>
<name>A0A1B0CC41_LUTLO</name>
<dbReference type="GO" id="GO:0006368">
    <property type="term" value="P:transcription elongation by RNA polymerase II"/>
    <property type="evidence" value="ECO:0007669"/>
    <property type="project" value="InterPro"/>
</dbReference>
<dbReference type="PANTHER" id="PTHR15141:SF76">
    <property type="entry name" value="TRANSCRIPTION ELONGATION FACTOR B POLYPEPTIDE 3"/>
    <property type="match status" value="1"/>
</dbReference>
<dbReference type="PROSITE" id="PS51319">
    <property type="entry name" value="TFIIS_N"/>
    <property type="match status" value="1"/>
</dbReference>
<dbReference type="AlphaFoldDB" id="A0A1B0CC41"/>
<evidence type="ECO:0000256" key="3">
    <source>
        <dbReference type="PROSITE-ProRule" id="PRU00649"/>
    </source>
</evidence>
<feature type="compositionally biased region" description="Basic and acidic residues" evidence="4">
    <location>
        <begin position="99"/>
        <end position="114"/>
    </location>
</feature>
<proteinExistence type="predicted"/>
<dbReference type="Proteomes" id="UP000092461">
    <property type="component" value="Unassembled WGS sequence"/>
</dbReference>
<evidence type="ECO:0000313" key="7">
    <source>
        <dbReference type="Proteomes" id="UP000092461"/>
    </source>
</evidence>
<keyword evidence="7" id="KW-1185">Reference proteome</keyword>
<feature type="compositionally biased region" description="Basic and acidic residues" evidence="4">
    <location>
        <begin position="236"/>
        <end position="248"/>
    </location>
</feature>
<dbReference type="SUPFAM" id="SSF47676">
    <property type="entry name" value="Conserved domain common to transcription factors TFIIS, elongin A, CRSP70"/>
    <property type="match status" value="1"/>
</dbReference>
<feature type="compositionally biased region" description="Polar residues" evidence="4">
    <location>
        <begin position="250"/>
        <end position="276"/>
    </location>
</feature>
<comment type="subcellular location">
    <subcellularLocation>
        <location evidence="1 3">Nucleus</location>
    </subcellularLocation>
</comment>
<feature type="compositionally biased region" description="Polar residues" evidence="4">
    <location>
        <begin position="82"/>
        <end position="98"/>
    </location>
</feature>
<dbReference type="Gene3D" id="6.10.250.3180">
    <property type="match status" value="1"/>
</dbReference>
<evidence type="ECO:0000256" key="2">
    <source>
        <dbReference type="ARBA" id="ARBA00023242"/>
    </source>
</evidence>
<feature type="compositionally biased region" description="Basic residues" evidence="4">
    <location>
        <begin position="134"/>
        <end position="145"/>
    </location>
</feature>
<evidence type="ECO:0000259" key="5">
    <source>
        <dbReference type="PROSITE" id="PS51319"/>
    </source>
</evidence>
<feature type="region of interest" description="Disordered" evidence="4">
    <location>
        <begin position="82"/>
        <end position="314"/>
    </location>
</feature>
<feature type="compositionally biased region" description="Basic and acidic residues" evidence="4">
    <location>
        <begin position="121"/>
        <end position="133"/>
    </location>
</feature>
<accession>A0A1B0CC41</accession>
<dbReference type="VEuPathDB" id="VectorBase:LLONM1_004461"/>
<protein>
    <recommendedName>
        <fullName evidence="5">TFIIS N-terminal domain-containing protein</fullName>
    </recommendedName>
</protein>
<dbReference type="InterPro" id="IPR035441">
    <property type="entry name" value="TFIIS/LEDGF_dom_sf"/>
</dbReference>
<feature type="domain" description="TFIIS N-terminal" evidence="5">
    <location>
        <begin position="7"/>
        <end position="79"/>
    </location>
</feature>
<dbReference type="Gene3D" id="1.20.930.10">
    <property type="entry name" value="Conserved domain common to transcription factors TFIIS, elongin A, CRSP70"/>
    <property type="match status" value="1"/>
</dbReference>
<evidence type="ECO:0000256" key="1">
    <source>
        <dbReference type="ARBA" id="ARBA00004123"/>
    </source>
</evidence>
<sequence length="643" mass="72941">MMSSVREVVVHYQKSIEKTTDKKRLLHCIEKLYKLPVTIEHLQETGIGKTVNNLRKEEGEVKVAARALVAKWKAMVAQAELESTNADETPQQDSNQSNSDHEQDSQQGGGDKEYPTPSINKTEKSSSNDDAKEHHKSHKSSRQHHHRDESESSHHHHHRHRSDRSESKSSSHREHHQKKEEKSSSHRKEKSDRKHRDKDREERHREKSHSKVKEQQTPAVRPEATEASQQNAKTSKSPEKSGKSEKAKQGKSSEPPKTNNSEGDSDGSIDNSQGTSFADALSMISDVPQRKSAQKRRRPSEVPSTCTSTTTTKDLLENSEKKRKTGVKKIAVVKPLGPPDLLKSPEKLSPLDLEIFKEDNFELPPIAKAEITSNYRPMPLNPAVMECVYPVASSSKQKPSTATFHMTDEEAMGTSMQSKNLRTKVYSGIKTGAIWQVPTLHELCIRILQKNIDALEYTGGVPFEILKPVIERATAEQLFHFEHYNPYLMEDTDELWQKHCKRRFKSEKRQEMESWREMYMRCYDEQEARFNNLTQNIKQSLTTSIPVRKTQLAYVDSIVKPPRSVLRKQNQFGTRGKVSATPAARVAALSGISKNIAKAGDSRLRVASLNREYDPASSSSAVKPKRAPLMQKSLMLFKGRLKK</sequence>
<evidence type="ECO:0000256" key="4">
    <source>
        <dbReference type="SAM" id="MobiDB-lite"/>
    </source>
</evidence>
<dbReference type="PANTHER" id="PTHR15141">
    <property type="entry name" value="TRANSCRIPTION ELONGATION FACTOR B POLYPEPTIDE 3"/>
    <property type="match status" value="1"/>
</dbReference>
<dbReference type="InterPro" id="IPR003617">
    <property type="entry name" value="TFIIS/CRSP70_N_sub"/>
</dbReference>
<dbReference type="EnsemblMetazoa" id="LLOJ001821-RA">
    <property type="protein sequence ID" value="LLOJ001821-PA"/>
    <property type="gene ID" value="LLOJ001821"/>
</dbReference>
<dbReference type="Pfam" id="PF06881">
    <property type="entry name" value="Elongin_A"/>
    <property type="match status" value="1"/>
</dbReference>
<evidence type="ECO:0000313" key="6">
    <source>
        <dbReference type="EnsemblMetazoa" id="LLOJ001821-PA"/>
    </source>
</evidence>
<dbReference type="Pfam" id="PF08711">
    <property type="entry name" value="Med26"/>
    <property type="match status" value="1"/>
</dbReference>
<dbReference type="InterPro" id="IPR017923">
    <property type="entry name" value="TFIIS_N"/>
</dbReference>
<dbReference type="GO" id="GO:0070449">
    <property type="term" value="C:elongin complex"/>
    <property type="evidence" value="ECO:0007669"/>
    <property type="project" value="InterPro"/>
</dbReference>
<feature type="compositionally biased region" description="Basic and acidic residues" evidence="4">
    <location>
        <begin position="163"/>
        <end position="214"/>
    </location>
</feature>
<dbReference type="InterPro" id="IPR010684">
    <property type="entry name" value="RNA_pol_II_trans_fac_SIII_A"/>
</dbReference>
<dbReference type="EMBL" id="AJWK01006104">
    <property type="status" value="NOT_ANNOTATED_CDS"/>
    <property type="molecule type" value="Genomic_DNA"/>
</dbReference>
<dbReference type="InterPro" id="IPR051870">
    <property type="entry name" value="Elongin-A_domain"/>
</dbReference>
<organism evidence="6 7">
    <name type="scientific">Lutzomyia longipalpis</name>
    <name type="common">Sand fly</name>
    <dbReference type="NCBI Taxonomy" id="7200"/>
    <lineage>
        <taxon>Eukaryota</taxon>
        <taxon>Metazoa</taxon>
        <taxon>Ecdysozoa</taxon>
        <taxon>Arthropoda</taxon>
        <taxon>Hexapoda</taxon>
        <taxon>Insecta</taxon>
        <taxon>Pterygota</taxon>
        <taxon>Neoptera</taxon>
        <taxon>Endopterygota</taxon>
        <taxon>Diptera</taxon>
        <taxon>Nematocera</taxon>
        <taxon>Psychodoidea</taxon>
        <taxon>Psychodidae</taxon>
        <taxon>Lutzomyia</taxon>
        <taxon>Lutzomyia</taxon>
    </lineage>
</organism>
<reference evidence="6" key="1">
    <citation type="submission" date="2020-05" db="UniProtKB">
        <authorList>
            <consortium name="EnsemblMetazoa"/>
        </authorList>
    </citation>
    <scope>IDENTIFICATION</scope>
    <source>
        <strain evidence="6">Jacobina</strain>
    </source>
</reference>